<accession>A0ABQ0MK60</accession>
<proteinExistence type="predicted"/>
<dbReference type="Proteomes" id="UP000194153">
    <property type="component" value="Unassembled WGS sequence"/>
</dbReference>
<name>A0ABQ0MK60_9BACT</name>
<evidence type="ECO:0000313" key="2">
    <source>
        <dbReference type="Proteomes" id="UP000194153"/>
    </source>
</evidence>
<organism evidence="1 2">
    <name type="scientific">Geoanaerobacter pelophilus</name>
    <dbReference type="NCBI Taxonomy" id="60036"/>
    <lineage>
        <taxon>Bacteria</taxon>
        <taxon>Pseudomonadati</taxon>
        <taxon>Thermodesulfobacteriota</taxon>
        <taxon>Desulfuromonadia</taxon>
        <taxon>Geobacterales</taxon>
        <taxon>Geobacteraceae</taxon>
        <taxon>Geoanaerobacter</taxon>
    </lineage>
</organism>
<dbReference type="EMBL" id="BDQG01000001">
    <property type="protein sequence ID" value="GAW67458.1"/>
    <property type="molecule type" value="Genomic_DNA"/>
</dbReference>
<reference evidence="2" key="1">
    <citation type="submission" date="2017-05" db="EMBL/GenBank/DDBJ databases">
        <title>Draft genome sequence of Geobacter pelophilus, a iron(III)-reducing bacteria.</title>
        <authorList>
            <person name="Aoyagi T."/>
            <person name="Koike H."/>
            <person name="Morita T."/>
            <person name="Sato Y."/>
            <person name="Habe H."/>
            <person name="Hori T."/>
        </authorList>
    </citation>
    <scope>NUCLEOTIDE SEQUENCE [LARGE SCALE GENOMIC DNA]</scope>
    <source>
        <strain evidence="2">Drf2</strain>
    </source>
</reference>
<evidence type="ECO:0000313" key="1">
    <source>
        <dbReference type="EMBL" id="GAW67458.1"/>
    </source>
</evidence>
<sequence>MLSAAFSDVGFASFWEHAGMATAARSSKMTMNFSTLRIYFLRLFLFFLIGEVKP</sequence>
<gene>
    <name evidence="1" type="ORF">GPEL0_01f3297</name>
</gene>
<comment type="caution">
    <text evidence="1">The sequence shown here is derived from an EMBL/GenBank/DDBJ whole genome shotgun (WGS) entry which is preliminary data.</text>
</comment>
<keyword evidence="2" id="KW-1185">Reference proteome</keyword>
<protein>
    <submittedName>
        <fullName evidence="1">Uncharacterized protein</fullName>
    </submittedName>
</protein>